<reference evidence="1" key="1">
    <citation type="submission" date="2015-06" db="EMBL/GenBank/DDBJ databases">
        <authorList>
            <person name="Joergensen T."/>
        </authorList>
    </citation>
    <scope>NUCLEOTIDE SEQUENCE</scope>
    <source>
        <plasmid evidence="1">pRGRH0270</plasmid>
    </source>
</reference>
<name>A0A0H5PZA9_9ZZZZ</name>
<sequence length="100" mass="11070">MKKFAVEVHGIGFPIEADDGAKIDGFVVNVFVEAESEDDACDIALRSLVESEKFQNDIGCHADPDRAEVFVEQWFELSSFEGCPMPHSGFIFFQSDAGLH</sequence>
<keyword evidence="1" id="KW-0614">Plasmid</keyword>
<organism evidence="1">
    <name type="scientific">uncultured prokaryote</name>
    <dbReference type="NCBI Taxonomy" id="198431"/>
    <lineage>
        <taxon>unclassified sequences</taxon>
        <taxon>environmental samples</taxon>
    </lineage>
</organism>
<dbReference type="EMBL" id="LN852942">
    <property type="protein sequence ID" value="CRY94520.1"/>
    <property type="molecule type" value="Genomic_DNA"/>
</dbReference>
<accession>A0A0H5PZA9</accession>
<geneLocation type="plasmid" evidence="1">
    <name>pRGRH0270</name>
</geneLocation>
<dbReference type="AlphaFoldDB" id="A0A0H5PZA9"/>
<reference evidence="1" key="2">
    <citation type="submission" date="2015-07" db="EMBL/GenBank/DDBJ databases">
        <title>Plasmids, circular viruses and viroids from rat gut.</title>
        <authorList>
            <person name="Jorgensen T.J."/>
            <person name="Hansen M.A."/>
            <person name="Xu Z."/>
            <person name="Tabak M.A."/>
            <person name="Sorensen S.J."/>
            <person name="Hansen L.H."/>
        </authorList>
    </citation>
    <scope>NUCLEOTIDE SEQUENCE</scope>
    <source>
        <plasmid evidence="1">pRGRH0270</plasmid>
    </source>
</reference>
<proteinExistence type="predicted"/>
<evidence type="ECO:0000313" key="1">
    <source>
        <dbReference type="EMBL" id="CRY94520.1"/>
    </source>
</evidence>
<protein>
    <submittedName>
        <fullName evidence="1">Uncharacterized protein</fullName>
    </submittedName>
</protein>